<dbReference type="EMBL" id="JXMW01000012">
    <property type="protein sequence ID" value="OQD58563.1"/>
    <property type="molecule type" value="Genomic_DNA"/>
</dbReference>
<reference evidence="4 5" key="1">
    <citation type="submission" date="2014-12" db="EMBL/GenBank/DDBJ databases">
        <title>Genome sequence of Methanobrevibacter arboriphilicus DH1, DSM1125.</title>
        <authorList>
            <person name="Poehlein A."/>
            <person name="Thauer R.K."/>
            <person name="Seedorf H."/>
            <person name="Daniel R."/>
        </authorList>
    </citation>
    <scope>NUCLEOTIDE SEQUENCE [LARGE SCALE GENOMIC DNA]</scope>
    <source>
        <strain evidence="4 5">DH1</strain>
    </source>
</reference>
<organism evidence="4 5">
    <name type="scientific">Methanobrevibacter arboriphilus JCM 13429 = DSM 1125</name>
    <dbReference type="NCBI Taxonomy" id="1300164"/>
    <lineage>
        <taxon>Archaea</taxon>
        <taxon>Methanobacteriati</taxon>
        <taxon>Methanobacteriota</taxon>
        <taxon>Methanomada group</taxon>
        <taxon>Methanobacteria</taxon>
        <taxon>Methanobacteriales</taxon>
        <taxon>Methanobacteriaceae</taxon>
        <taxon>Methanobrevibacter</taxon>
    </lineage>
</organism>
<dbReference type="Gene3D" id="2.40.50.100">
    <property type="match status" value="1"/>
</dbReference>
<name>A0A1V6N1X1_METAZ</name>
<dbReference type="Gene3D" id="1.10.10.10">
    <property type="entry name" value="Winged helix-like DNA-binding domain superfamily/Winged helix DNA-binding domain"/>
    <property type="match status" value="1"/>
</dbReference>
<feature type="domain" description="Mop" evidence="3">
    <location>
        <begin position="164"/>
        <end position="229"/>
    </location>
</feature>
<protein>
    <submittedName>
        <fullName evidence="4">Putative transporter protein</fullName>
    </submittedName>
</protein>
<evidence type="ECO:0000256" key="1">
    <source>
        <dbReference type="ARBA" id="ARBA00004202"/>
    </source>
</evidence>
<evidence type="ECO:0000313" key="4">
    <source>
        <dbReference type="EMBL" id="OQD58563.1"/>
    </source>
</evidence>
<dbReference type="InterPro" id="IPR036390">
    <property type="entry name" value="WH_DNA-bd_sf"/>
</dbReference>
<evidence type="ECO:0000256" key="2">
    <source>
        <dbReference type="ARBA" id="ARBA00022505"/>
    </source>
</evidence>
<dbReference type="OrthoDB" id="70912at2157"/>
<dbReference type="Pfam" id="PF03459">
    <property type="entry name" value="TOBE"/>
    <property type="match status" value="1"/>
</dbReference>
<dbReference type="InterPro" id="IPR008995">
    <property type="entry name" value="Mo/tungstate-bd_C_term_dom"/>
</dbReference>
<proteinExistence type="predicted"/>
<sequence length="230" mass="25659">MTEVKAGVEYKINVGDKNFLLNEKKFNLLNYINITGSITEAAKLTKISYRTSLNYIEKIETSLEIAVVSTTKGGKGGGGSAKLTSEGRLILKECKKINAIMELHKEVNEIEAEVISVNKEKQVMNIEMKDLDMTIPLNEKYEVGDKILALISYDNIFIMLEEQESSVRNILKGKIVEISLSGEMIRVKADVGGIYLYSNITRSAEENLKLRLGKEIYLGFKAVSIATLKL</sequence>
<dbReference type="InterPro" id="IPR004606">
    <property type="entry name" value="Mop_domain"/>
</dbReference>
<dbReference type="GO" id="GO:0015689">
    <property type="term" value="P:molybdate ion transport"/>
    <property type="evidence" value="ECO:0007669"/>
    <property type="project" value="InterPro"/>
</dbReference>
<keyword evidence="5" id="KW-1185">Reference proteome</keyword>
<dbReference type="RefSeq" id="WP_080460547.1">
    <property type="nucleotide sequence ID" value="NZ_JXMW01000012.1"/>
</dbReference>
<comment type="subcellular location">
    <subcellularLocation>
        <location evidence="1">Cell membrane</location>
        <topology evidence="1">Peripheral membrane protein</topology>
    </subcellularLocation>
</comment>
<dbReference type="InterPro" id="IPR036388">
    <property type="entry name" value="WH-like_DNA-bd_sf"/>
</dbReference>
<comment type="caution">
    <text evidence="4">The sequence shown here is derived from an EMBL/GenBank/DDBJ whole genome shotgun (WGS) entry which is preliminary data.</text>
</comment>
<dbReference type="PANTHER" id="PTHR30432">
    <property type="entry name" value="TRANSCRIPTIONAL REGULATOR MODE"/>
    <property type="match status" value="1"/>
</dbReference>
<gene>
    <name evidence="4" type="ORF">MBBAR_12c00370</name>
</gene>
<dbReference type="InterPro" id="IPR005116">
    <property type="entry name" value="Transp-assoc_OB_typ1"/>
</dbReference>
<evidence type="ECO:0000259" key="3">
    <source>
        <dbReference type="PROSITE" id="PS51866"/>
    </source>
</evidence>
<evidence type="ECO:0000313" key="5">
    <source>
        <dbReference type="Proteomes" id="UP000191661"/>
    </source>
</evidence>
<dbReference type="InterPro" id="IPR051815">
    <property type="entry name" value="Molybdate_resp_trans_reg"/>
</dbReference>
<dbReference type="Proteomes" id="UP000191661">
    <property type="component" value="Unassembled WGS sequence"/>
</dbReference>
<keyword evidence="2" id="KW-0500">Molybdenum</keyword>
<accession>A0A1V6N1X1</accession>
<dbReference type="SUPFAM" id="SSF46785">
    <property type="entry name" value="Winged helix' DNA-binding domain"/>
    <property type="match status" value="1"/>
</dbReference>
<dbReference type="SUPFAM" id="SSF50331">
    <property type="entry name" value="MOP-like"/>
    <property type="match status" value="1"/>
</dbReference>
<dbReference type="GO" id="GO:0005886">
    <property type="term" value="C:plasma membrane"/>
    <property type="evidence" value="ECO:0007669"/>
    <property type="project" value="UniProtKB-SubCell"/>
</dbReference>
<dbReference type="PROSITE" id="PS51866">
    <property type="entry name" value="MOP"/>
    <property type="match status" value="1"/>
</dbReference>
<dbReference type="AlphaFoldDB" id="A0A1V6N1X1"/>
<dbReference type="PANTHER" id="PTHR30432:SF1">
    <property type="entry name" value="DNA-BINDING TRANSCRIPTIONAL DUAL REGULATOR MODE"/>
    <property type="match status" value="1"/>
</dbReference>